<organism evidence="1 2">
    <name type="scientific">Candidatus Ozemobacter sibiricus</name>
    <dbReference type="NCBI Taxonomy" id="2268124"/>
    <lineage>
        <taxon>Bacteria</taxon>
        <taxon>Candidatus Ozemobacteria</taxon>
        <taxon>Candidatus Ozemobacterales</taxon>
        <taxon>Candidatus Ozemobacteraceae</taxon>
        <taxon>Candidatus Ozemobacter</taxon>
    </lineage>
</organism>
<sequence>MPLVRGAQPRMILEGRRSPLTLNGESSWFPVSCLAKGGFE</sequence>
<dbReference type="Proteomes" id="UP000252355">
    <property type="component" value="Unassembled WGS sequence"/>
</dbReference>
<name>A0A367ZK72_9BACT</name>
<dbReference type="EMBL" id="QOQW01000025">
    <property type="protein sequence ID" value="RCK78257.1"/>
    <property type="molecule type" value="Genomic_DNA"/>
</dbReference>
<accession>A0A367ZK72</accession>
<protein>
    <submittedName>
        <fullName evidence="1">Uncharacterized protein</fullName>
    </submittedName>
</protein>
<evidence type="ECO:0000313" key="1">
    <source>
        <dbReference type="EMBL" id="RCK78257.1"/>
    </source>
</evidence>
<comment type="caution">
    <text evidence="1">The sequence shown here is derived from an EMBL/GenBank/DDBJ whole genome shotgun (WGS) entry which is preliminary data.</text>
</comment>
<reference evidence="1 2" key="1">
    <citation type="submission" date="2018-05" db="EMBL/GenBank/DDBJ databases">
        <title>A metagenomic window into the 2 km-deep terrestrial subsurface aquifer revealed taxonomically and functionally diverse microbial community comprising novel uncultured bacterial lineages.</title>
        <authorList>
            <person name="Kadnikov V.V."/>
            <person name="Mardanov A.V."/>
            <person name="Beletsky A.V."/>
            <person name="Banks D."/>
            <person name="Pimenov N.V."/>
            <person name="Frank Y.A."/>
            <person name="Karnachuk O.V."/>
            <person name="Ravin N.V."/>
        </authorList>
    </citation>
    <scope>NUCLEOTIDE SEQUENCE [LARGE SCALE GENOMIC DNA]</scope>
    <source>
        <strain evidence="1">BY5</strain>
    </source>
</reference>
<dbReference type="AlphaFoldDB" id="A0A367ZK72"/>
<evidence type="ECO:0000313" key="2">
    <source>
        <dbReference type="Proteomes" id="UP000252355"/>
    </source>
</evidence>
<gene>
    <name evidence="1" type="ORF">OZSIB_1634</name>
</gene>
<proteinExistence type="predicted"/>